<organism evidence="2 3">
    <name type="scientific">Lasiodiplodia hormozganensis</name>
    <dbReference type="NCBI Taxonomy" id="869390"/>
    <lineage>
        <taxon>Eukaryota</taxon>
        <taxon>Fungi</taxon>
        <taxon>Dikarya</taxon>
        <taxon>Ascomycota</taxon>
        <taxon>Pezizomycotina</taxon>
        <taxon>Dothideomycetes</taxon>
        <taxon>Dothideomycetes incertae sedis</taxon>
        <taxon>Botryosphaeriales</taxon>
        <taxon>Botryosphaeriaceae</taxon>
        <taxon>Lasiodiplodia</taxon>
    </lineage>
</organism>
<feature type="compositionally biased region" description="Basic and acidic residues" evidence="1">
    <location>
        <begin position="1"/>
        <end position="21"/>
    </location>
</feature>
<gene>
    <name evidence="2" type="ORF">DIS24_g7166</name>
</gene>
<keyword evidence="3" id="KW-1185">Reference proteome</keyword>
<accession>A0AA40CV02</accession>
<evidence type="ECO:0000313" key="2">
    <source>
        <dbReference type="EMBL" id="KAK0650104.1"/>
    </source>
</evidence>
<sequence length="122" mass="12797">MDSQRDRPGSGEELERRSIDGREDDEELQALARAGRETEMDELAAAGSGASSGRVARAGLTRVGSGAASRGGQGSGRAVSLPVEARQRPFVDGQGDDQLLGAPGVAIEAAQADRERRRRGPR</sequence>
<dbReference type="EMBL" id="JAUJDW010000040">
    <property type="protein sequence ID" value="KAK0650104.1"/>
    <property type="molecule type" value="Genomic_DNA"/>
</dbReference>
<name>A0AA40CV02_9PEZI</name>
<proteinExistence type="predicted"/>
<feature type="compositionally biased region" description="Low complexity" evidence="1">
    <location>
        <begin position="44"/>
        <end position="68"/>
    </location>
</feature>
<evidence type="ECO:0000313" key="3">
    <source>
        <dbReference type="Proteomes" id="UP001175001"/>
    </source>
</evidence>
<reference evidence="2" key="1">
    <citation type="submission" date="2023-06" db="EMBL/GenBank/DDBJ databases">
        <title>Multi-omics analyses reveal the molecular pathogenesis toolkit of Lasiodiplodia hormozganensis, a cross-kingdom pathogen.</title>
        <authorList>
            <person name="Felix C."/>
            <person name="Meneses R."/>
            <person name="Goncalves M.F.M."/>
            <person name="Tilleman L."/>
            <person name="Duarte A.S."/>
            <person name="Jorrin-Novo J.V."/>
            <person name="Van De Peer Y."/>
            <person name="Deforce D."/>
            <person name="Van Nieuwerburgh F."/>
            <person name="Esteves A.C."/>
            <person name="Alves A."/>
        </authorList>
    </citation>
    <scope>NUCLEOTIDE SEQUENCE</scope>
    <source>
        <strain evidence="2">CBS 339.90</strain>
    </source>
</reference>
<protein>
    <submittedName>
        <fullName evidence="2">Uncharacterized protein</fullName>
    </submittedName>
</protein>
<dbReference type="Proteomes" id="UP001175001">
    <property type="component" value="Unassembled WGS sequence"/>
</dbReference>
<feature type="region of interest" description="Disordered" evidence="1">
    <location>
        <begin position="1"/>
        <end position="122"/>
    </location>
</feature>
<dbReference type="AlphaFoldDB" id="A0AA40CV02"/>
<evidence type="ECO:0000256" key="1">
    <source>
        <dbReference type="SAM" id="MobiDB-lite"/>
    </source>
</evidence>
<comment type="caution">
    <text evidence="2">The sequence shown here is derived from an EMBL/GenBank/DDBJ whole genome shotgun (WGS) entry which is preliminary data.</text>
</comment>